<dbReference type="CDD" id="cd00096">
    <property type="entry name" value="Ig"/>
    <property type="match status" value="3"/>
</dbReference>
<evidence type="ECO:0000256" key="1">
    <source>
        <dbReference type="SAM" id="MobiDB-lite"/>
    </source>
</evidence>
<accession>A0A914XYL1</accession>
<feature type="domain" description="Ig-like" evidence="2">
    <location>
        <begin position="702"/>
        <end position="794"/>
    </location>
</feature>
<dbReference type="SMART" id="SM00408">
    <property type="entry name" value="IGc2"/>
    <property type="match status" value="8"/>
</dbReference>
<dbReference type="Proteomes" id="UP000887577">
    <property type="component" value="Unplaced"/>
</dbReference>
<evidence type="ECO:0000313" key="4">
    <source>
        <dbReference type="WBParaSite" id="PSU_v2.g10782.t1"/>
    </source>
</evidence>
<reference evidence="4" key="1">
    <citation type="submission" date="2022-11" db="UniProtKB">
        <authorList>
            <consortium name="WormBaseParasite"/>
        </authorList>
    </citation>
    <scope>IDENTIFICATION</scope>
</reference>
<name>A0A914XYL1_9BILA</name>
<feature type="domain" description="Ig-like" evidence="2">
    <location>
        <begin position="437"/>
        <end position="529"/>
    </location>
</feature>
<organism evidence="3 4">
    <name type="scientific">Panagrolaimus superbus</name>
    <dbReference type="NCBI Taxonomy" id="310955"/>
    <lineage>
        <taxon>Eukaryota</taxon>
        <taxon>Metazoa</taxon>
        <taxon>Ecdysozoa</taxon>
        <taxon>Nematoda</taxon>
        <taxon>Chromadorea</taxon>
        <taxon>Rhabditida</taxon>
        <taxon>Tylenchina</taxon>
        <taxon>Panagrolaimomorpha</taxon>
        <taxon>Panagrolaimoidea</taxon>
        <taxon>Panagrolaimidae</taxon>
        <taxon>Panagrolaimus</taxon>
    </lineage>
</organism>
<feature type="domain" description="Ig-like" evidence="2">
    <location>
        <begin position="1494"/>
        <end position="1584"/>
    </location>
</feature>
<dbReference type="FunFam" id="2.60.40.10:FF:001843">
    <property type="entry name" value="KETtiN (Drosophila actin-binding) homolog"/>
    <property type="match status" value="1"/>
</dbReference>
<dbReference type="InterPro" id="IPR013783">
    <property type="entry name" value="Ig-like_fold"/>
</dbReference>
<feature type="domain" description="Ig-like" evidence="2">
    <location>
        <begin position="1363"/>
        <end position="1453"/>
    </location>
</feature>
<keyword evidence="3" id="KW-1185">Reference proteome</keyword>
<feature type="domain" description="Ig-like" evidence="2">
    <location>
        <begin position="966"/>
        <end position="1057"/>
    </location>
</feature>
<dbReference type="InterPro" id="IPR003598">
    <property type="entry name" value="Ig_sub2"/>
</dbReference>
<dbReference type="InterPro" id="IPR013098">
    <property type="entry name" value="Ig_I-set"/>
</dbReference>
<dbReference type="FunFam" id="2.60.40.10:FF:000962">
    <property type="entry name" value="titin isoform X1"/>
    <property type="match status" value="8"/>
</dbReference>
<dbReference type="PROSITE" id="PS50835">
    <property type="entry name" value="IG_LIKE"/>
    <property type="match status" value="12"/>
</dbReference>
<feature type="region of interest" description="Disordered" evidence="1">
    <location>
        <begin position="1"/>
        <end position="32"/>
    </location>
</feature>
<dbReference type="Pfam" id="PF07679">
    <property type="entry name" value="I-set"/>
    <property type="match status" value="13"/>
</dbReference>
<feature type="region of interest" description="Disordered" evidence="1">
    <location>
        <begin position="64"/>
        <end position="111"/>
    </location>
</feature>
<dbReference type="FunFam" id="2.60.40.10:FF:000119">
    <property type="entry name" value="Sallimus, isoform P"/>
    <property type="match status" value="4"/>
</dbReference>
<evidence type="ECO:0000259" key="2">
    <source>
        <dbReference type="PROSITE" id="PS50835"/>
    </source>
</evidence>
<feature type="compositionally biased region" description="Polar residues" evidence="1">
    <location>
        <begin position="64"/>
        <end position="74"/>
    </location>
</feature>
<feature type="domain" description="Ig-like" evidence="2">
    <location>
        <begin position="570"/>
        <end position="663"/>
    </location>
</feature>
<evidence type="ECO:0000313" key="3">
    <source>
        <dbReference type="Proteomes" id="UP000887577"/>
    </source>
</evidence>
<feature type="domain" description="Ig-like" evidence="2">
    <location>
        <begin position="1098"/>
        <end position="1189"/>
    </location>
</feature>
<dbReference type="Gene3D" id="2.60.40.10">
    <property type="entry name" value="Immunoglobulins"/>
    <property type="match status" value="13"/>
</dbReference>
<proteinExistence type="predicted"/>
<dbReference type="PANTHER" id="PTHR47633">
    <property type="entry name" value="IMMUNOGLOBULIN"/>
    <property type="match status" value="1"/>
</dbReference>
<dbReference type="WBParaSite" id="PSU_v2.g10782.t1">
    <property type="protein sequence ID" value="PSU_v2.g10782.t1"/>
    <property type="gene ID" value="PSU_v2.g10782"/>
</dbReference>
<dbReference type="SMART" id="SM00409">
    <property type="entry name" value="IG"/>
    <property type="match status" value="13"/>
</dbReference>
<sequence length="1936" mass="216624">MDTRDLHPPTHSKIRNIPIILKSSSTSSRQYPPISLKVASDEASKIGLPKSAFLLSPKKLQPTAKENFNNSFTTKIPAANKNSEKNSSPKNYQHQKQQQQQQQNRLKPNDSWFITPAPELKILKVNLFPAAAKGVILGQTQHPQSVARIEELEAPKFKPEEAPEADKQAPFFVKPLGDGQTLEANESDNVYLEAQIGPTDDNTITYEWLLNDQPIMQAHRFVTSYDFGFAALNILYIYPEDSGTYTLVVRNAAGEARSSIDIQCGGKDSMITDTFHPSSIQRITELEAIAVRPEEQEEGPKGAPTITAPLPPSIEGVNETGSVHFEAQFTPVDDNRLKVYWLFNGAPMKHSNRYKLLNDFGYVSMDINFVIPSDSGEYTLVVENDEGQATSTTFFDVQGSGVIYDDTNHPESLRRIQEIEAVKAAEPTEDDLPPEAPQFTQQLTGPAEALIEGQPCHFDCTISPINDPNLRIEWFHNGAPLQHSSRIRTIHDFGYVALELLHTVAEDSGTYTCKATNAAGSAETSFDISCEAKRNLYLDSHHEESWQKIQDMENYVAPKEPSPEMNFPPPQFTQQLTNFEELVEGEAVRLECRLQPVNDPTLKVYWTRDGAPLPEASRFMPSRNMDIVTLDILAVYGEDSATYECKAISEFGEATTTASVKVQATDSLLLNTQHEESWNRIKEFENRAPLVPLIPEPEKIAPRFVVELPGNLPEFQEGAPIHFEGQIEPTNDNQLVVEWYKDGMPLGNAHRFKITHDFGYVSLDILYAFAQDSGTFTCMARNELGEAQSQATIQVAPRSSIYTDTQHEESWRRIQELEAKPLPQQEMEVEAAGAPQFIEPMESLERIEGQPAHFHTRVTPINDNKLQIQWLKDGQPIGHSNRFVHTNDFGLVSLDILHTVANDQGTYTAVARNEAGEATVDATLTVQENDSINTDIQHEESWRRIQELERAPERPEEGPDADQGPPHFIQQLNSITDLIEGQPAYFEAQVQPISDPNLKIQWYHNGRPLGMSSRHVMRNDFGLVTLEIKYVLSQDIGDYRCVAKNNFGEDSTEAHLDCERRPNIITDTQHEESWRKIQEIEAPREAAPDAEAPTYAKPQFTQPLQSQGDIPEGQIVVFEGRLIPVNDPNMQIQWFLNDSPLGQSNRFTMTNDFGNVALRINGVTTHDQGTFSCKAVNAEGAAISNASLTVTGGDSLLLDSAHPASFQKIQELESMDKSRRLEYPEDEFGKPSWETTFEDVDVENEGDIVILNGHVEPATDPSLRIEWSFNGVPLPNSNRYRQENSFGDVTLTIVHVLPHDSGIYSCRAYNSQGEATTSATVKIPGYEAILRETQHPSSWDKIQELEAPKIIEEVEIVEEKEKPRFLTQIESAEVPEGTPIHLEATFQPARDSNLKVEWQCNGHPLGASQLIRTRSELGWASLDISAVNPDHEGVYTLHISNTEGEAASSASIKVAGIGDILGDTQHEESWRRIQEIEAPKIPEPDAPPPEYDTPSITTDIQDIECEEGEPSKFEASIQPTNDPNLQVQWIRNGVPLAHGNKYTISQDFGFTTLAMSYTYPEDEGVYQLRIFNDKGEAVSSATLKCAPKDALLLDTQHEESWKKIQTMEAPKPKLEEVEPEPKSAPRFTAAITSPAELHEGQPAHFETSVEPVDDANLKIQWYLNGAPVAASNRAKVVNDFGWIILNLNSVTERDSGTWECVATNDAGEARVSTELKVQGKDVILGDVQHEESWRRIQELEQPKERPEAPEGPTFDAPQFTVQLSSPENAEEGDSVHLEAQFTPVGDSKLRVEWLKDGQPIYHSNRYKMVSDFGFAILDILYLLGHDSGEYTCRVFNESGEATTSAIIDVKTKDGLILEPQNEDKARAVEQLEEQLNRRPEEVETAKEERLPVFVEPLSAPVQAEQGDRVHFSARYEPVDDNQLQVCLQYPFDNIKV</sequence>
<dbReference type="SUPFAM" id="SSF48726">
    <property type="entry name" value="Immunoglobulin"/>
    <property type="match status" value="13"/>
</dbReference>
<feature type="region of interest" description="Disordered" evidence="1">
    <location>
        <begin position="1738"/>
        <end position="1758"/>
    </location>
</feature>
<feature type="domain" description="Ig-like" evidence="2">
    <location>
        <begin position="835"/>
        <end position="925"/>
    </location>
</feature>
<feature type="domain" description="Ig-like" evidence="2">
    <location>
        <begin position="170"/>
        <end position="263"/>
    </location>
</feature>
<feature type="compositionally biased region" description="Low complexity" evidence="1">
    <location>
        <begin position="85"/>
        <end position="103"/>
    </location>
</feature>
<feature type="domain" description="Ig-like" evidence="2">
    <location>
        <begin position="1625"/>
        <end position="1718"/>
    </location>
</feature>
<dbReference type="InterPro" id="IPR036179">
    <property type="entry name" value="Ig-like_dom_sf"/>
</dbReference>
<dbReference type="InterPro" id="IPR003599">
    <property type="entry name" value="Ig_sub"/>
</dbReference>
<feature type="domain" description="Ig-like" evidence="2">
    <location>
        <begin position="1231"/>
        <end position="1322"/>
    </location>
</feature>
<feature type="domain" description="Ig-like" evidence="2">
    <location>
        <begin position="1757"/>
        <end position="1848"/>
    </location>
</feature>
<dbReference type="InterPro" id="IPR007110">
    <property type="entry name" value="Ig-like_dom"/>
</dbReference>
<feature type="compositionally biased region" description="Basic and acidic residues" evidence="1">
    <location>
        <begin position="1738"/>
        <end position="1748"/>
    </location>
</feature>
<dbReference type="PANTHER" id="PTHR47633:SF4">
    <property type="entry name" value="MYOPALLADIN ISOFORM X1"/>
    <property type="match status" value="1"/>
</dbReference>
<protein>
    <submittedName>
        <fullName evidence="4">Ig-like domain-containing protein</fullName>
    </submittedName>
</protein>